<comment type="cofactor">
    <cofactor evidence="1">
        <name>pyruvate</name>
        <dbReference type="ChEBI" id="CHEBI:15361"/>
    </cofactor>
</comment>
<sequence>MAKLAFWKKRVDSQTPLDRIMGSRLKATAKRGSKYVPIDGRFLDLLPRVDAANLPLLVLQPLEGGRGIDAVKALLQGSPEVSPSWLQDASGAPVALLQPSNEALSLLFPNDVYRSAEFRNVEEGRLKHFPANIFSFPLKASAYYCGAKIPLRISSVGRRQLQEAFAEDTAGQAEINMLVSRGPRNIYTEQDPTVALIQWFRGPQNEAIMKETPIHVQTEEAVSLLPIPVAAAATAALLLGWCTCYGVLCVVVLWLKPLLPANARSRYGRGFFRYFFLDNTRMLSRIGGLFARLRVTPCFVWRFAAMTNIGPVGLGAWVRAAADLEEAFSVAQTWPPGRRHFPNIGRFFSRPINTDVLRPVDANAAVVSPADSVLQNAFFVKPDAHGKVVGARVPQVKGTTFDLSEFLFGRGTNADLQLQSPNNRLYVLVYYLAPADYHRFHSAADWAATRHIYIPGCTPSVQRRMLLSRNVLDSFERTSVQGFWQPGNMGGSRLFFSMTFVAASMVGGIQLHYRRHLDKNKFLLAPACARLRKTFVYDYDRPVDFCMGQEMGSFQFGSTVVVAFEGPEGLDMRSPICSHVDVNSTAAKLPEGNRQRLPRCNFTVGNHDNPLAYLEYLQKLVGEGPPPVTGGTTQMDVRPHFEDFERDLKAGEEETSAPGPNGDGSLEDSGMQEVSDGTTVSTGQEEEETEANSPWGLENALPGESTAAAETQGDKSQRVDLQATIREDAAETVESVCVSDRPLLQQVRRRQVQGEEIPFSSLRDPIEKIKVLEHGFVHRFALSKWLANAWMASYCPALPLPPFNASLHPLGSAYAKARRLSGAAAVHLPQKNAGLMLFVEEGPPGKRMLLLQVGQLLPGESDRSDETNPMCFYDAALQSVQLRFTGKVSNLLLMWPSIRGDPVLLRYPNFACASSSGWGKVTRGVHSQWHLQHGILKATFQLDVGRLAVEGKGEIQRKTFVLTGRLARLSDPESVLPAAGEIGTDLTSPLSLVAAAGDAGVLRFDVTEQPTLTSVDTKEFAVTTAVPEKVVSHGACNESSCFTSPIRRAWASLARWFRALGRRFRRRSRGERASEK</sequence>
<evidence type="ECO:0000256" key="11">
    <source>
        <dbReference type="ARBA" id="ARBA00024326"/>
    </source>
</evidence>
<dbReference type="OMA" id="ASAYYCG"/>
<dbReference type="AlphaFoldDB" id="U6MDT3"/>
<keyword evidence="13" id="KW-1133">Transmembrane helix</keyword>
<protein>
    <recommendedName>
        <fullName evidence="3">phosphatidylserine decarboxylase</fullName>
        <ecNumber evidence="3">4.1.1.65</ecNumber>
    </recommendedName>
</protein>
<feature type="transmembrane region" description="Helical" evidence="13">
    <location>
        <begin position="229"/>
        <end position="255"/>
    </location>
</feature>
<dbReference type="UniPathway" id="UPA00558"/>
<dbReference type="PANTHER" id="PTHR10067">
    <property type="entry name" value="PHOSPHATIDYLSERINE DECARBOXYLASE"/>
    <property type="match status" value="1"/>
</dbReference>
<dbReference type="InterPro" id="IPR033177">
    <property type="entry name" value="PSD-B"/>
</dbReference>
<keyword evidence="6" id="KW-0443">Lipid metabolism</keyword>
<dbReference type="OrthoDB" id="354864at2759"/>
<keyword evidence="4" id="KW-0444">Lipid biosynthesis</keyword>
<dbReference type="VEuPathDB" id="ToxoDB:EMWEY_00007100"/>
<dbReference type="GO" id="GO:0005739">
    <property type="term" value="C:mitochondrion"/>
    <property type="evidence" value="ECO:0007669"/>
    <property type="project" value="TreeGrafter"/>
</dbReference>
<dbReference type="Pfam" id="PF02666">
    <property type="entry name" value="PS_Dcarbxylase"/>
    <property type="match status" value="1"/>
</dbReference>
<dbReference type="GeneID" id="25334696"/>
<reference evidence="14" key="1">
    <citation type="submission" date="2013-10" db="EMBL/GenBank/DDBJ databases">
        <title>Genomic analysis of the causative agents of coccidiosis in chickens.</title>
        <authorList>
            <person name="Reid A.J."/>
            <person name="Blake D."/>
            <person name="Billington K."/>
            <person name="Browne H."/>
            <person name="Dunn M."/>
            <person name="Hung S."/>
            <person name="Kawahara F."/>
            <person name="Miranda-Saavedra D."/>
            <person name="Mourier T."/>
            <person name="Nagra H."/>
            <person name="Otto T.D."/>
            <person name="Rawlings N."/>
            <person name="Sanchez A."/>
            <person name="Sanders M."/>
            <person name="Subramaniam C."/>
            <person name="Tay Y."/>
            <person name="Dear P."/>
            <person name="Doerig C."/>
            <person name="Gruber A."/>
            <person name="Parkinson J."/>
            <person name="Shirley M."/>
            <person name="Wan K.L."/>
            <person name="Berriman M."/>
            <person name="Tomley F."/>
            <person name="Pain A."/>
        </authorList>
    </citation>
    <scope>NUCLEOTIDE SEQUENCE [LARGE SCALE GENOMIC DNA]</scope>
    <source>
        <strain evidence="14">Weybridge</strain>
    </source>
</reference>
<evidence type="ECO:0000256" key="2">
    <source>
        <dbReference type="ARBA" id="ARBA00005189"/>
    </source>
</evidence>
<dbReference type="InterPro" id="IPR003817">
    <property type="entry name" value="PS_Dcarbxylase"/>
</dbReference>
<dbReference type="PANTHER" id="PTHR10067:SF6">
    <property type="entry name" value="PHOSPHATIDYLSERINE DECARBOXYLASE PROENZYME, MITOCHONDRIAL"/>
    <property type="match status" value="1"/>
</dbReference>
<dbReference type="Proteomes" id="UP000030763">
    <property type="component" value="Unassembled WGS sequence"/>
</dbReference>
<evidence type="ECO:0000256" key="1">
    <source>
        <dbReference type="ARBA" id="ARBA00001928"/>
    </source>
</evidence>
<evidence type="ECO:0000256" key="12">
    <source>
        <dbReference type="SAM" id="MobiDB-lite"/>
    </source>
</evidence>
<feature type="region of interest" description="Disordered" evidence="12">
    <location>
        <begin position="651"/>
        <end position="718"/>
    </location>
</feature>
<evidence type="ECO:0000256" key="7">
    <source>
        <dbReference type="ARBA" id="ARBA00023209"/>
    </source>
</evidence>
<reference evidence="14" key="2">
    <citation type="submission" date="2013-10" db="EMBL/GenBank/DDBJ databases">
        <authorList>
            <person name="Aslett M."/>
        </authorList>
    </citation>
    <scope>NUCLEOTIDE SEQUENCE [LARGE SCALE GENOMIC DNA]</scope>
    <source>
        <strain evidence="14">Weybridge</strain>
    </source>
</reference>
<evidence type="ECO:0000256" key="6">
    <source>
        <dbReference type="ARBA" id="ARBA00023098"/>
    </source>
</evidence>
<evidence type="ECO:0000256" key="9">
    <source>
        <dbReference type="ARBA" id="ARBA00023264"/>
    </source>
</evidence>
<keyword evidence="13" id="KW-0812">Transmembrane</keyword>
<keyword evidence="8" id="KW-0456">Lyase</keyword>
<dbReference type="EC" id="4.1.1.65" evidence="3"/>
<evidence type="ECO:0000256" key="8">
    <source>
        <dbReference type="ARBA" id="ARBA00023239"/>
    </source>
</evidence>
<dbReference type="RefSeq" id="XP_013337244.1">
    <property type="nucleotide sequence ID" value="XM_013481790.1"/>
</dbReference>
<organism evidence="14 15">
    <name type="scientific">Eimeria maxima</name>
    <name type="common">Coccidian parasite</name>
    <dbReference type="NCBI Taxonomy" id="5804"/>
    <lineage>
        <taxon>Eukaryota</taxon>
        <taxon>Sar</taxon>
        <taxon>Alveolata</taxon>
        <taxon>Apicomplexa</taxon>
        <taxon>Conoidasida</taxon>
        <taxon>Coccidia</taxon>
        <taxon>Eucoccidiorida</taxon>
        <taxon>Eimeriorina</taxon>
        <taxon>Eimeriidae</taxon>
        <taxon>Eimeria</taxon>
    </lineage>
</organism>
<keyword evidence="13" id="KW-0472">Membrane</keyword>
<dbReference type="GO" id="GO:0004609">
    <property type="term" value="F:phosphatidylserine decarboxylase activity"/>
    <property type="evidence" value="ECO:0007669"/>
    <property type="project" value="UniProtKB-EC"/>
</dbReference>
<evidence type="ECO:0000256" key="4">
    <source>
        <dbReference type="ARBA" id="ARBA00022516"/>
    </source>
</evidence>
<keyword evidence="10" id="KW-0670">Pyruvate</keyword>
<evidence type="ECO:0000256" key="5">
    <source>
        <dbReference type="ARBA" id="ARBA00022793"/>
    </source>
</evidence>
<name>U6MDT3_EIMMA</name>
<dbReference type="GO" id="GO:0006646">
    <property type="term" value="P:phosphatidylethanolamine biosynthetic process"/>
    <property type="evidence" value="ECO:0007669"/>
    <property type="project" value="UniProtKB-UniPathway"/>
</dbReference>
<evidence type="ECO:0000313" key="15">
    <source>
        <dbReference type="Proteomes" id="UP000030763"/>
    </source>
</evidence>
<evidence type="ECO:0000313" key="14">
    <source>
        <dbReference type="EMBL" id="CDJ60594.1"/>
    </source>
</evidence>
<comment type="pathway">
    <text evidence="2">Lipid metabolism.</text>
</comment>
<keyword evidence="7" id="KW-0594">Phospholipid biosynthesis</keyword>
<evidence type="ECO:0000256" key="3">
    <source>
        <dbReference type="ARBA" id="ARBA00012243"/>
    </source>
</evidence>
<dbReference type="EMBL" id="HG721885">
    <property type="protein sequence ID" value="CDJ60594.1"/>
    <property type="molecule type" value="Genomic_DNA"/>
</dbReference>
<comment type="pathway">
    <text evidence="11">Phospholipid metabolism; phosphatidylethanolamine biosynthesis.</text>
</comment>
<keyword evidence="15" id="KW-1185">Reference proteome</keyword>
<proteinExistence type="predicted"/>
<keyword evidence="5" id="KW-0210">Decarboxylase</keyword>
<accession>U6MDT3</accession>
<dbReference type="NCBIfam" id="TIGR00163">
    <property type="entry name" value="PS_decarb"/>
    <property type="match status" value="1"/>
</dbReference>
<gene>
    <name evidence="14" type="ORF">EMWEY_00007100</name>
</gene>
<evidence type="ECO:0000256" key="10">
    <source>
        <dbReference type="ARBA" id="ARBA00023317"/>
    </source>
</evidence>
<evidence type="ECO:0000256" key="13">
    <source>
        <dbReference type="SAM" id="Phobius"/>
    </source>
</evidence>
<keyword evidence="9" id="KW-1208">Phospholipid metabolism</keyword>